<dbReference type="Gene3D" id="3.30.460.10">
    <property type="entry name" value="Beta Polymerase, domain 2"/>
    <property type="match status" value="1"/>
</dbReference>
<dbReference type="Pfam" id="PF18765">
    <property type="entry name" value="Polbeta"/>
    <property type="match status" value="1"/>
</dbReference>
<comment type="caution">
    <text evidence="2">The sequence shown here is derived from an EMBL/GenBank/DDBJ whole genome shotgun (WGS) entry which is preliminary data.</text>
</comment>
<evidence type="ECO:0000259" key="1">
    <source>
        <dbReference type="Pfam" id="PF18765"/>
    </source>
</evidence>
<dbReference type="InterPro" id="IPR043519">
    <property type="entry name" value="NT_sf"/>
</dbReference>
<dbReference type="Proteomes" id="UP000027153">
    <property type="component" value="Unassembled WGS sequence"/>
</dbReference>
<dbReference type="EMBL" id="JMIY01000001">
    <property type="protein sequence ID" value="KCZ73176.1"/>
    <property type="molecule type" value="Genomic_DNA"/>
</dbReference>
<dbReference type="InterPro" id="IPR052548">
    <property type="entry name" value="Type_VII_TA_antitoxin"/>
</dbReference>
<sequence length="105" mass="12158">MQPITEETIQEIKNRIVKGVHPEKIILFGSYAYGMPTKESDLDLLVILQTEEPVHKRAIKIRKLLRDIRIPKDILVYTPQEVERWKNASSAFITSILKKGRVIYG</sequence>
<dbReference type="GO" id="GO:0016740">
    <property type="term" value="F:transferase activity"/>
    <property type="evidence" value="ECO:0007669"/>
    <property type="project" value="UniProtKB-KW"/>
</dbReference>
<organism evidence="2 3">
    <name type="scientific">Candidatus Methanoperedens nitratireducens</name>
    <dbReference type="NCBI Taxonomy" id="1392998"/>
    <lineage>
        <taxon>Archaea</taxon>
        <taxon>Methanobacteriati</taxon>
        <taxon>Methanobacteriota</taxon>
        <taxon>Stenosarchaea group</taxon>
        <taxon>Methanomicrobia</taxon>
        <taxon>Methanosarcinales</taxon>
        <taxon>ANME-2 cluster</taxon>
        <taxon>Candidatus Methanoperedentaceae</taxon>
        <taxon>Candidatus Methanoperedens</taxon>
    </lineage>
</organism>
<dbReference type="InterPro" id="IPR041633">
    <property type="entry name" value="Polbeta"/>
</dbReference>
<name>A0A062V239_9EURY</name>
<dbReference type="CDD" id="cd05403">
    <property type="entry name" value="NT_KNTase_like"/>
    <property type="match status" value="1"/>
</dbReference>
<feature type="domain" description="Polymerase beta nucleotidyltransferase" evidence="1">
    <location>
        <begin position="10"/>
        <end position="104"/>
    </location>
</feature>
<dbReference type="PANTHER" id="PTHR33933">
    <property type="entry name" value="NUCLEOTIDYLTRANSFERASE"/>
    <property type="match status" value="1"/>
</dbReference>
<reference evidence="2 3" key="1">
    <citation type="journal article" date="2013" name="Nature">
        <title>Anaerobic oxidation of methane coupled to nitrate reduction in a novel archaeal lineage.</title>
        <authorList>
            <person name="Haroon M.F."/>
            <person name="Hu S."/>
            <person name="Shi Y."/>
            <person name="Imelfort M."/>
            <person name="Keller J."/>
            <person name="Hugenholtz P."/>
            <person name="Yuan Z."/>
            <person name="Tyson G.W."/>
        </authorList>
    </citation>
    <scope>NUCLEOTIDE SEQUENCE [LARGE SCALE GENOMIC DNA]</scope>
    <source>
        <strain evidence="2 3">ANME-2d</strain>
    </source>
</reference>
<keyword evidence="2" id="KW-0808">Transferase</keyword>
<dbReference type="PANTHER" id="PTHR33933:SF1">
    <property type="entry name" value="PROTEIN ADENYLYLTRANSFERASE MNTA-RELATED"/>
    <property type="match status" value="1"/>
</dbReference>
<evidence type="ECO:0000313" key="3">
    <source>
        <dbReference type="Proteomes" id="UP000027153"/>
    </source>
</evidence>
<protein>
    <submittedName>
        <fullName evidence="2">Putative nucleotidyltransferase</fullName>
    </submittedName>
</protein>
<dbReference type="AlphaFoldDB" id="A0A062V239"/>
<dbReference type="OrthoDB" id="9287at2157"/>
<keyword evidence="3" id="KW-1185">Reference proteome</keyword>
<accession>A0A062V239</accession>
<dbReference type="RefSeq" id="WP_048088404.1">
    <property type="nucleotide sequence ID" value="NZ_JMIY01000001.1"/>
</dbReference>
<evidence type="ECO:0000313" key="2">
    <source>
        <dbReference type="EMBL" id="KCZ73176.1"/>
    </source>
</evidence>
<dbReference type="SUPFAM" id="SSF81301">
    <property type="entry name" value="Nucleotidyltransferase"/>
    <property type="match status" value="1"/>
</dbReference>
<proteinExistence type="predicted"/>
<gene>
    <name evidence="2" type="ORF">ANME2D_00236</name>
</gene>